<dbReference type="Proteomes" id="UP001056384">
    <property type="component" value="Chromosome 2"/>
</dbReference>
<keyword evidence="3" id="KW-1185">Reference proteome</keyword>
<evidence type="ECO:0000313" key="2">
    <source>
        <dbReference type="EMBL" id="USW49646.1"/>
    </source>
</evidence>
<evidence type="ECO:0000313" key="3">
    <source>
        <dbReference type="Proteomes" id="UP001056384"/>
    </source>
</evidence>
<proteinExistence type="predicted"/>
<evidence type="ECO:0000256" key="1">
    <source>
        <dbReference type="SAM" id="MobiDB-lite"/>
    </source>
</evidence>
<feature type="compositionally biased region" description="Polar residues" evidence="1">
    <location>
        <begin position="28"/>
        <end position="37"/>
    </location>
</feature>
<feature type="compositionally biased region" description="Polar residues" evidence="1">
    <location>
        <begin position="1"/>
        <end position="11"/>
    </location>
</feature>
<reference evidence="2" key="1">
    <citation type="submission" date="2022-06" db="EMBL/GenBank/DDBJ databases">
        <title>Complete genome sequences of two strains of the flax pathogen Septoria linicola.</title>
        <authorList>
            <person name="Lapalu N."/>
            <person name="Simon A."/>
            <person name="Demenou B."/>
            <person name="Paumier D."/>
            <person name="Guillot M.-P."/>
            <person name="Gout L."/>
            <person name="Valade R."/>
        </authorList>
    </citation>
    <scope>NUCLEOTIDE SEQUENCE</scope>
    <source>
        <strain evidence="2">SE15195</strain>
    </source>
</reference>
<accession>A0A9Q9ARX0</accession>
<dbReference type="AlphaFoldDB" id="A0A9Q9ARX0"/>
<organism evidence="2 3">
    <name type="scientific">Septoria linicola</name>
    <dbReference type="NCBI Taxonomy" id="215465"/>
    <lineage>
        <taxon>Eukaryota</taxon>
        <taxon>Fungi</taxon>
        <taxon>Dikarya</taxon>
        <taxon>Ascomycota</taxon>
        <taxon>Pezizomycotina</taxon>
        <taxon>Dothideomycetes</taxon>
        <taxon>Dothideomycetidae</taxon>
        <taxon>Mycosphaerellales</taxon>
        <taxon>Mycosphaerellaceae</taxon>
        <taxon>Septoria</taxon>
    </lineage>
</organism>
<gene>
    <name evidence="2" type="ORF">Slin15195_G029650</name>
</gene>
<feature type="compositionally biased region" description="Low complexity" evidence="1">
    <location>
        <begin position="45"/>
        <end position="58"/>
    </location>
</feature>
<dbReference type="EMBL" id="CP099419">
    <property type="protein sequence ID" value="USW49646.1"/>
    <property type="molecule type" value="Genomic_DNA"/>
</dbReference>
<name>A0A9Q9ARX0_9PEZI</name>
<dbReference type="OrthoDB" id="3640708at2759"/>
<feature type="region of interest" description="Disordered" evidence="1">
    <location>
        <begin position="1"/>
        <end position="64"/>
    </location>
</feature>
<sequence>MKARQGSSPTVVGTPDHSAKHYLGPSPFTISPSTTYGTIEDDRSPTVVVDDSSPTDTDWTPKRDLGFAPPALHDTVPFELSGTALFDDVRERFRGGIGTLDNLLRYMEYSGPARCRGYRRGIDSLLENLVAMAKWLVGFLESAKSADSDASWSRSAVVGLRVDLHQYSWKVMKLTMLLRKVGAYDGP</sequence>
<protein>
    <submittedName>
        <fullName evidence="2">Uncharacterized protein</fullName>
    </submittedName>
</protein>